<keyword evidence="1" id="KW-1133">Transmembrane helix</keyword>
<dbReference type="Pfam" id="PF20128">
    <property type="entry name" value="DUF6518"/>
    <property type="match status" value="1"/>
</dbReference>
<sequence>MTSRLPAPPRHRSQYVFLAGLAVSVAYAAVHIAFSDPALIEGTAPVRLSLRNYLGPVLGSGMVWTLFAYLMGKACAHRRTTASFAGAGILLLMLAVHYALLFGFGIYDWQTAFSSNAAWFLFALIAGPLFGVAGAFSHRFGWLDYVAVLGFVLEPLVTGLIPGSSIEPQTTTTPGYCAAVTLWMIGAVFLYCERRAPIKA</sequence>
<dbReference type="Proteomes" id="UP000270649">
    <property type="component" value="Unassembled WGS sequence"/>
</dbReference>
<dbReference type="AlphaFoldDB" id="A0A3M0G1R5"/>
<feature type="transmembrane region" description="Helical" evidence="1">
    <location>
        <begin position="54"/>
        <end position="72"/>
    </location>
</feature>
<keyword evidence="1" id="KW-0812">Transmembrane</keyword>
<evidence type="ECO:0000313" key="2">
    <source>
        <dbReference type="EMBL" id="RMB58067.1"/>
    </source>
</evidence>
<dbReference type="EMBL" id="REGC01000011">
    <property type="protein sequence ID" value="RMB58067.1"/>
    <property type="molecule type" value="Genomic_DNA"/>
</dbReference>
<comment type="caution">
    <text evidence="2">The sequence shown here is derived from an EMBL/GenBank/DDBJ whole genome shotgun (WGS) entry which is preliminary data.</text>
</comment>
<feature type="transmembrane region" description="Helical" evidence="1">
    <location>
        <begin position="15"/>
        <end position="34"/>
    </location>
</feature>
<name>A0A3M0G1R5_9CORY</name>
<evidence type="ECO:0000313" key="3">
    <source>
        <dbReference type="Proteomes" id="UP000270649"/>
    </source>
</evidence>
<dbReference type="InterPro" id="IPR045393">
    <property type="entry name" value="DUF6518"/>
</dbReference>
<feature type="transmembrane region" description="Helical" evidence="1">
    <location>
        <begin position="84"/>
        <end position="106"/>
    </location>
</feature>
<accession>A0A3M0G1R5</accession>
<feature type="transmembrane region" description="Helical" evidence="1">
    <location>
        <begin position="143"/>
        <end position="161"/>
    </location>
</feature>
<reference evidence="2 3" key="1">
    <citation type="submission" date="2018-10" db="EMBL/GenBank/DDBJ databases">
        <title>Corynebacterium macginleyi genome sequencing and assembly of the type strain and two clinical samples.</title>
        <authorList>
            <person name="Bernier A.-M."/>
            <person name="Bernard K."/>
        </authorList>
    </citation>
    <scope>NUCLEOTIDE SEQUENCE [LARGE SCALE GENOMIC DNA]</scope>
    <source>
        <strain evidence="2 3">NML 120205</strain>
    </source>
</reference>
<keyword evidence="1" id="KW-0472">Membrane</keyword>
<evidence type="ECO:0000256" key="1">
    <source>
        <dbReference type="SAM" id="Phobius"/>
    </source>
</evidence>
<dbReference type="RefSeq" id="WP_121928000.1">
    <property type="nucleotide sequence ID" value="NZ_CP068292.1"/>
</dbReference>
<gene>
    <name evidence="2" type="ORF">D9543_08380</name>
</gene>
<protein>
    <submittedName>
        <fullName evidence="2">Uncharacterized protein</fullName>
    </submittedName>
</protein>
<feature type="transmembrane region" description="Helical" evidence="1">
    <location>
        <begin position="118"/>
        <end position="136"/>
    </location>
</feature>
<feature type="transmembrane region" description="Helical" evidence="1">
    <location>
        <begin position="173"/>
        <end position="192"/>
    </location>
</feature>
<proteinExistence type="predicted"/>
<organism evidence="2 3">
    <name type="scientific">Corynebacterium macginleyi</name>
    <dbReference type="NCBI Taxonomy" id="38290"/>
    <lineage>
        <taxon>Bacteria</taxon>
        <taxon>Bacillati</taxon>
        <taxon>Actinomycetota</taxon>
        <taxon>Actinomycetes</taxon>
        <taxon>Mycobacteriales</taxon>
        <taxon>Corynebacteriaceae</taxon>
        <taxon>Corynebacterium</taxon>
    </lineage>
</organism>